<evidence type="ECO:0000313" key="2">
    <source>
        <dbReference type="Proteomes" id="UP001206925"/>
    </source>
</evidence>
<keyword evidence="2" id="KW-1185">Reference proteome</keyword>
<reference evidence="1" key="1">
    <citation type="submission" date="2022-06" db="EMBL/GenBank/DDBJ databases">
        <title>Uncovering the hologenomic basis of an extraordinary plant invasion.</title>
        <authorList>
            <person name="Bieker V.C."/>
            <person name="Martin M.D."/>
            <person name="Gilbert T."/>
            <person name="Hodgins K."/>
            <person name="Battlay P."/>
            <person name="Petersen B."/>
            <person name="Wilson J."/>
        </authorList>
    </citation>
    <scope>NUCLEOTIDE SEQUENCE</scope>
    <source>
        <strain evidence="1">AA19_3_7</strain>
        <tissue evidence="1">Leaf</tissue>
    </source>
</reference>
<comment type="caution">
    <text evidence="1">The sequence shown here is derived from an EMBL/GenBank/DDBJ whole genome shotgun (WGS) entry which is preliminary data.</text>
</comment>
<gene>
    <name evidence="1" type="ORF">M8C21_007203</name>
</gene>
<dbReference type="Proteomes" id="UP001206925">
    <property type="component" value="Unassembled WGS sequence"/>
</dbReference>
<protein>
    <submittedName>
        <fullName evidence="1">Uncharacterized protein</fullName>
    </submittedName>
</protein>
<accession>A0AAD5GFW7</accession>
<dbReference type="AlphaFoldDB" id="A0AAD5GFW7"/>
<organism evidence="1 2">
    <name type="scientific">Ambrosia artemisiifolia</name>
    <name type="common">Common ragweed</name>
    <dbReference type="NCBI Taxonomy" id="4212"/>
    <lineage>
        <taxon>Eukaryota</taxon>
        <taxon>Viridiplantae</taxon>
        <taxon>Streptophyta</taxon>
        <taxon>Embryophyta</taxon>
        <taxon>Tracheophyta</taxon>
        <taxon>Spermatophyta</taxon>
        <taxon>Magnoliopsida</taxon>
        <taxon>eudicotyledons</taxon>
        <taxon>Gunneridae</taxon>
        <taxon>Pentapetalae</taxon>
        <taxon>asterids</taxon>
        <taxon>campanulids</taxon>
        <taxon>Asterales</taxon>
        <taxon>Asteraceae</taxon>
        <taxon>Asteroideae</taxon>
        <taxon>Heliantheae alliance</taxon>
        <taxon>Heliantheae</taxon>
        <taxon>Ambrosia</taxon>
    </lineage>
</organism>
<dbReference type="EMBL" id="JAMZMK010008321">
    <property type="protein sequence ID" value="KAI7740937.1"/>
    <property type="molecule type" value="Genomic_DNA"/>
</dbReference>
<proteinExistence type="predicted"/>
<name>A0AAD5GFW7_AMBAR</name>
<evidence type="ECO:0000313" key="1">
    <source>
        <dbReference type="EMBL" id="KAI7740937.1"/>
    </source>
</evidence>
<sequence>MEILLKDLKSSFFLMSCL</sequence>